<evidence type="ECO:0000313" key="3">
    <source>
        <dbReference type="EMBL" id="SDL89467.1"/>
    </source>
</evidence>
<dbReference type="Proteomes" id="UP000199350">
    <property type="component" value="Chromosome I"/>
</dbReference>
<dbReference type="InterPro" id="IPR016601">
    <property type="entry name" value="UCP012637"/>
</dbReference>
<reference evidence="4" key="1">
    <citation type="submission" date="2016-10" db="EMBL/GenBank/DDBJ databases">
        <authorList>
            <person name="Varghese N."/>
            <person name="Submissions S."/>
        </authorList>
    </citation>
    <scope>NUCLEOTIDE SEQUENCE [LARGE SCALE GENOMIC DNA]</scope>
    <source>
        <strain evidence="4">DSM 20632</strain>
    </source>
</reference>
<dbReference type="EMBL" id="LT629700">
    <property type="protein sequence ID" value="SDL89467.1"/>
    <property type="molecule type" value="Genomic_DNA"/>
</dbReference>
<accession>A0A1G9NTV4</accession>
<feature type="domain" description="DUF8010" evidence="1">
    <location>
        <begin position="1"/>
        <end position="94"/>
    </location>
</feature>
<dbReference type="RefSeq" id="WP_092149911.1">
    <property type="nucleotide sequence ID" value="NZ_LT629700.1"/>
</dbReference>
<keyword evidence="4" id="KW-1185">Reference proteome</keyword>
<sequence>MTPETLRVTDGAPGLIALVGRAVDLDASATARFAQLDDAAVDVFVTTPFDCVASRRVRGEVSRDGAAVAASDLLSALQTGSTQLGAARDPNWPGALPPRSGFTERDTVPVTVVRQLADDGRALARQFSGPLGPPASLLNQTVLTADTEASAGEPVEIPMRMIFTCTALGLIPGFAAPVDVPRHLRVSTSGRWVRIDAPFGTVYHSTALGLFV</sequence>
<dbReference type="Pfam" id="PF26035">
    <property type="entry name" value="DUF8010"/>
    <property type="match status" value="1"/>
</dbReference>
<protein>
    <submittedName>
        <fullName evidence="3">Uncharacterized protein</fullName>
    </submittedName>
</protein>
<proteinExistence type="predicted"/>
<dbReference type="InterPro" id="IPR058323">
    <property type="entry name" value="DUF8010"/>
</dbReference>
<gene>
    <name evidence="3" type="ORF">SAMN04488535_1156</name>
</gene>
<dbReference type="PIRSF" id="PIRSF012637">
    <property type="entry name" value="UCP012637"/>
    <property type="match status" value="1"/>
</dbReference>
<evidence type="ECO:0000313" key="4">
    <source>
        <dbReference type="Proteomes" id="UP000199350"/>
    </source>
</evidence>
<dbReference type="Pfam" id="PF26572">
    <property type="entry name" value="DUF8185"/>
    <property type="match status" value="1"/>
</dbReference>
<evidence type="ECO:0000259" key="1">
    <source>
        <dbReference type="Pfam" id="PF26035"/>
    </source>
</evidence>
<dbReference type="InterPro" id="IPR058498">
    <property type="entry name" value="DUF8185"/>
</dbReference>
<evidence type="ECO:0000259" key="2">
    <source>
        <dbReference type="Pfam" id="PF26572"/>
    </source>
</evidence>
<dbReference type="OrthoDB" id="5178111at2"/>
<dbReference type="AlphaFoldDB" id="A0A1G9NTV4"/>
<organism evidence="3 4">
    <name type="scientific">Corynebacterium mycetoides</name>
    <dbReference type="NCBI Taxonomy" id="38302"/>
    <lineage>
        <taxon>Bacteria</taxon>
        <taxon>Bacillati</taxon>
        <taxon>Actinomycetota</taxon>
        <taxon>Actinomycetes</taxon>
        <taxon>Mycobacteriales</taxon>
        <taxon>Corynebacteriaceae</taxon>
        <taxon>Corynebacterium</taxon>
    </lineage>
</organism>
<name>A0A1G9NTV4_9CORY</name>
<feature type="domain" description="DUF8185" evidence="2">
    <location>
        <begin position="97"/>
        <end position="207"/>
    </location>
</feature>
<dbReference type="STRING" id="38302.SAMN04488535_1156"/>